<dbReference type="EMBL" id="HBFS01000193">
    <property type="protein sequence ID" value="CAD8906935.1"/>
    <property type="molecule type" value="Transcribed_RNA"/>
</dbReference>
<organism evidence="2">
    <name type="scientific">Bicosoecida sp. CB-2014</name>
    <dbReference type="NCBI Taxonomy" id="1486930"/>
    <lineage>
        <taxon>Eukaryota</taxon>
        <taxon>Sar</taxon>
        <taxon>Stramenopiles</taxon>
        <taxon>Bigyra</taxon>
        <taxon>Opalozoa</taxon>
        <taxon>Bicosoecida</taxon>
    </lineage>
</organism>
<protein>
    <submittedName>
        <fullName evidence="2">Uncharacterized protein</fullName>
    </submittedName>
</protein>
<accession>A0A7S1G1Q8</accession>
<dbReference type="AlphaFoldDB" id="A0A7S1G1Q8"/>
<feature type="compositionally biased region" description="Low complexity" evidence="1">
    <location>
        <begin position="1"/>
        <end position="35"/>
    </location>
</feature>
<evidence type="ECO:0000313" key="2">
    <source>
        <dbReference type="EMBL" id="CAD8906935.1"/>
    </source>
</evidence>
<reference evidence="2" key="1">
    <citation type="submission" date="2021-01" db="EMBL/GenBank/DDBJ databases">
        <authorList>
            <person name="Corre E."/>
            <person name="Pelletier E."/>
            <person name="Niang G."/>
            <person name="Scheremetjew M."/>
            <person name="Finn R."/>
            <person name="Kale V."/>
            <person name="Holt S."/>
            <person name="Cochrane G."/>
            <person name="Meng A."/>
            <person name="Brown T."/>
            <person name="Cohen L."/>
        </authorList>
    </citation>
    <scope>NUCLEOTIDE SEQUENCE</scope>
    <source>
        <strain evidence="2">Ms1</strain>
    </source>
</reference>
<feature type="compositionally biased region" description="Basic and acidic residues" evidence="1">
    <location>
        <begin position="70"/>
        <end position="81"/>
    </location>
</feature>
<proteinExistence type="predicted"/>
<evidence type="ECO:0000256" key="1">
    <source>
        <dbReference type="SAM" id="MobiDB-lite"/>
    </source>
</evidence>
<name>A0A7S1G1Q8_9STRA</name>
<gene>
    <name evidence="2" type="ORF">BSP0115_LOCUS129</name>
</gene>
<feature type="region of interest" description="Disordered" evidence="1">
    <location>
        <begin position="1"/>
        <end position="91"/>
    </location>
</feature>
<sequence length="144" mass="15241">MMRAAAAACSAMARRKAASTTATRAAAPAAVSPPLATSPPRAPRAATHAQSVRGRCAGAVSRTVVPRARARGDAGDDDARGGAEPPQQAAGKWVVWRVDTHGNKVVMRRTESEEEALRVAREFEARGHKQAYWVTREGGDSIEL</sequence>